<dbReference type="Gene3D" id="1.10.287.130">
    <property type="match status" value="1"/>
</dbReference>
<dbReference type="Gene3D" id="3.30.565.10">
    <property type="entry name" value="Histidine kinase-like ATPase, C-terminal domain"/>
    <property type="match status" value="1"/>
</dbReference>
<dbReference type="SMART" id="SM00091">
    <property type="entry name" value="PAS"/>
    <property type="match status" value="1"/>
</dbReference>
<dbReference type="PANTHER" id="PTHR43547:SF2">
    <property type="entry name" value="HYBRID SIGNAL TRANSDUCTION HISTIDINE KINASE C"/>
    <property type="match status" value="1"/>
</dbReference>
<dbReference type="NCBIfam" id="TIGR00229">
    <property type="entry name" value="sensory_box"/>
    <property type="match status" value="1"/>
</dbReference>
<dbReference type="Pfam" id="PF00512">
    <property type="entry name" value="HisKA"/>
    <property type="match status" value="1"/>
</dbReference>
<dbReference type="CDD" id="cd00130">
    <property type="entry name" value="PAS"/>
    <property type="match status" value="1"/>
</dbReference>
<comment type="catalytic activity">
    <reaction evidence="1">
        <text>ATP + protein L-histidine = ADP + protein N-phospho-L-histidine.</text>
        <dbReference type="EC" id="2.7.13.3"/>
    </reaction>
</comment>
<dbReference type="SMART" id="SM00086">
    <property type="entry name" value="PAC"/>
    <property type="match status" value="1"/>
</dbReference>
<evidence type="ECO:0000256" key="2">
    <source>
        <dbReference type="ARBA" id="ARBA00012438"/>
    </source>
</evidence>
<dbReference type="GO" id="GO:0000155">
    <property type="term" value="F:phosphorelay sensor kinase activity"/>
    <property type="evidence" value="ECO:0007669"/>
    <property type="project" value="InterPro"/>
</dbReference>
<evidence type="ECO:0000313" key="7">
    <source>
        <dbReference type="EMBL" id="TKJ37598.1"/>
    </source>
</evidence>
<dbReference type="PROSITE" id="PS50112">
    <property type="entry name" value="PAS"/>
    <property type="match status" value="1"/>
</dbReference>
<dbReference type="InterPro" id="IPR005467">
    <property type="entry name" value="His_kinase_dom"/>
</dbReference>
<evidence type="ECO:0000256" key="1">
    <source>
        <dbReference type="ARBA" id="ARBA00000085"/>
    </source>
</evidence>
<dbReference type="Gene3D" id="3.30.450.20">
    <property type="entry name" value="PAS domain"/>
    <property type="match status" value="1"/>
</dbReference>
<keyword evidence="3" id="KW-0597">Phosphoprotein</keyword>
<dbReference type="EMBL" id="NJBN01000012">
    <property type="protein sequence ID" value="TKJ37598.1"/>
    <property type="molecule type" value="Genomic_DNA"/>
</dbReference>
<dbReference type="SUPFAM" id="SSF55874">
    <property type="entry name" value="ATPase domain of HSP90 chaperone/DNA topoisomerase II/histidine kinase"/>
    <property type="match status" value="1"/>
</dbReference>
<dbReference type="PROSITE" id="PS50113">
    <property type="entry name" value="PAC"/>
    <property type="match status" value="1"/>
</dbReference>
<gene>
    <name evidence="7" type="ORF">CEE37_13880</name>
</gene>
<dbReference type="InterPro" id="IPR035965">
    <property type="entry name" value="PAS-like_dom_sf"/>
</dbReference>
<feature type="domain" description="Histidine kinase" evidence="4">
    <location>
        <begin position="163"/>
        <end position="379"/>
    </location>
</feature>
<dbReference type="InterPro" id="IPR004358">
    <property type="entry name" value="Sig_transdc_His_kin-like_C"/>
</dbReference>
<dbReference type="SUPFAM" id="SSF55785">
    <property type="entry name" value="PYP-like sensor domain (PAS domain)"/>
    <property type="match status" value="1"/>
</dbReference>
<evidence type="ECO:0000256" key="3">
    <source>
        <dbReference type="ARBA" id="ARBA00022553"/>
    </source>
</evidence>
<dbReference type="InterPro" id="IPR036890">
    <property type="entry name" value="HATPase_C_sf"/>
</dbReference>
<name>A0A532URN8_UNCL8</name>
<dbReference type="PANTHER" id="PTHR43547">
    <property type="entry name" value="TWO-COMPONENT HISTIDINE KINASE"/>
    <property type="match status" value="1"/>
</dbReference>
<feature type="domain" description="PAS" evidence="5">
    <location>
        <begin position="25"/>
        <end position="99"/>
    </location>
</feature>
<dbReference type="PRINTS" id="PR00344">
    <property type="entry name" value="BCTRLSENSOR"/>
</dbReference>
<dbReference type="InterPro" id="IPR000700">
    <property type="entry name" value="PAS-assoc_C"/>
</dbReference>
<dbReference type="PROSITE" id="PS50109">
    <property type="entry name" value="HIS_KIN"/>
    <property type="match status" value="1"/>
</dbReference>
<dbReference type="InterPro" id="IPR000014">
    <property type="entry name" value="PAS"/>
</dbReference>
<dbReference type="EC" id="2.7.13.3" evidence="2"/>
<dbReference type="AlphaFoldDB" id="A0A532URN8"/>
<sequence>MSNCSSKKDPEKRQIPNPVIDYQINEAQVRILRQSFLDSSDAIMITDRDGIIVDVNPAFTGIYGYSAEEAIGMTPSLLRHPHRDADLYKVMWRGILDPEVGFWRGEILNRCKDGSDIPVMLSITPIRDENGETTHYMGLAIDVTDKKVLEDKVERLRREYGFFIRHELRNLLAAIIGYHEMALTLAEPVPPKLNKYLSSARDAGLATLKIVDMLRDLDYYETGRVKIEKQKVRLGDVVQNAVEHLRPLAQSVDIEVKVRVDTDSDTVSVDTPKMESVFVNLLKNAIEHISGIPDEVVRVRLYEEGKFLAVSVNNGGEPIPPERLITFFERFNTTKKNIGGTGLGTTFAELITRAHDGKISVKSSAEEGTTVTVMIPGQKSHLIKT</sequence>
<dbReference type="CDD" id="cd00082">
    <property type="entry name" value="HisKA"/>
    <property type="match status" value="1"/>
</dbReference>
<evidence type="ECO:0000259" key="6">
    <source>
        <dbReference type="PROSITE" id="PS50113"/>
    </source>
</evidence>
<dbReference type="Pfam" id="PF13426">
    <property type="entry name" value="PAS_9"/>
    <property type="match status" value="1"/>
</dbReference>
<dbReference type="Proteomes" id="UP000319619">
    <property type="component" value="Unassembled WGS sequence"/>
</dbReference>
<dbReference type="InterPro" id="IPR003594">
    <property type="entry name" value="HATPase_dom"/>
</dbReference>
<dbReference type="InterPro" id="IPR036097">
    <property type="entry name" value="HisK_dim/P_sf"/>
</dbReference>
<dbReference type="Pfam" id="PF02518">
    <property type="entry name" value="HATPase_c"/>
    <property type="match status" value="1"/>
</dbReference>
<organism evidence="7 8">
    <name type="scientific">candidate division LCP-89 bacterium B3_LCP</name>
    <dbReference type="NCBI Taxonomy" id="2012998"/>
    <lineage>
        <taxon>Bacteria</taxon>
        <taxon>Pseudomonadati</taxon>
        <taxon>Bacteria division LCP-89</taxon>
    </lineage>
</organism>
<proteinExistence type="predicted"/>
<reference evidence="7 8" key="1">
    <citation type="submission" date="2017-06" db="EMBL/GenBank/DDBJ databases">
        <title>Novel microbial phyla capable of carbon fixation and sulfur reduction in deep-sea sediments.</title>
        <authorList>
            <person name="Huang J."/>
            <person name="Baker B."/>
            <person name="Wang Y."/>
        </authorList>
    </citation>
    <scope>NUCLEOTIDE SEQUENCE [LARGE SCALE GENOMIC DNA]</scope>
    <source>
        <strain evidence="7">B3_LCP</strain>
    </source>
</reference>
<accession>A0A532URN8</accession>
<feature type="domain" description="PAC" evidence="6">
    <location>
        <begin position="96"/>
        <end position="155"/>
    </location>
</feature>
<dbReference type="SUPFAM" id="SSF47384">
    <property type="entry name" value="Homodimeric domain of signal transducing histidine kinase"/>
    <property type="match status" value="1"/>
</dbReference>
<dbReference type="SMART" id="SM00388">
    <property type="entry name" value="HisKA"/>
    <property type="match status" value="1"/>
</dbReference>
<comment type="caution">
    <text evidence="7">The sequence shown here is derived from an EMBL/GenBank/DDBJ whole genome shotgun (WGS) entry which is preliminary data.</text>
</comment>
<dbReference type="InterPro" id="IPR001610">
    <property type="entry name" value="PAC"/>
</dbReference>
<evidence type="ECO:0000259" key="5">
    <source>
        <dbReference type="PROSITE" id="PS50112"/>
    </source>
</evidence>
<dbReference type="InterPro" id="IPR003661">
    <property type="entry name" value="HisK_dim/P_dom"/>
</dbReference>
<evidence type="ECO:0000259" key="4">
    <source>
        <dbReference type="PROSITE" id="PS50109"/>
    </source>
</evidence>
<evidence type="ECO:0000313" key="8">
    <source>
        <dbReference type="Proteomes" id="UP000319619"/>
    </source>
</evidence>
<dbReference type="SMART" id="SM00387">
    <property type="entry name" value="HATPase_c"/>
    <property type="match status" value="1"/>
</dbReference>
<protein>
    <recommendedName>
        <fullName evidence="2">histidine kinase</fullName>
        <ecNumber evidence="2">2.7.13.3</ecNumber>
    </recommendedName>
</protein>